<gene>
    <name evidence="2" type="ordered locus">Ornrh_1031</name>
</gene>
<keyword evidence="3" id="KW-1185">Reference proteome</keyword>
<protein>
    <submittedName>
        <fullName evidence="2">Uroporphyrinogen-III synthase</fullName>
        <ecNumber evidence="2">4.2.1.75</ecNumber>
    </submittedName>
</protein>
<proteinExistence type="predicted"/>
<evidence type="ECO:0000259" key="1">
    <source>
        <dbReference type="Pfam" id="PF02602"/>
    </source>
</evidence>
<dbReference type="KEGG" id="orh:Ornrh_1031"/>
<dbReference type="Pfam" id="PF02602">
    <property type="entry name" value="HEM4"/>
    <property type="match status" value="1"/>
</dbReference>
<name>I3ZZT9_ORNRL</name>
<accession>I3ZZT9</accession>
<dbReference type="AlphaFoldDB" id="I3ZZT9"/>
<evidence type="ECO:0000313" key="3">
    <source>
        <dbReference type="Proteomes" id="UP000006051"/>
    </source>
</evidence>
<dbReference type="STRING" id="867902.Ornrh_1031"/>
<dbReference type="PATRIC" id="fig|867902.3.peg.1017"/>
<dbReference type="SUPFAM" id="SSF69618">
    <property type="entry name" value="HemD-like"/>
    <property type="match status" value="1"/>
</dbReference>
<dbReference type="CDD" id="cd06578">
    <property type="entry name" value="HemD"/>
    <property type="match status" value="1"/>
</dbReference>
<feature type="domain" description="Tetrapyrrole biosynthesis uroporphyrinogen III synthase" evidence="1">
    <location>
        <begin position="31"/>
        <end position="240"/>
    </location>
</feature>
<keyword evidence="2" id="KW-0456">Lyase</keyword>
<dbReference type="EC" id="4.2.1.75" evidence="2"/>
<evidence type="ECO:0000313" key="2">
    <source>
        <dbReference type="EMBL" id="AFL97223.1"/>
    </source>
</evidence>
<reference evidence="2 3" key="1">
    <citation type="submission" date="2012-06" db="EMBL/GenBank/DDBJ databases">
        <title>The complete genome of Ornithobacterium rhinotracheale DSM 15997.</title>
        <authorList>
            <consortium name="US DOE Joint Genome Institute (JGI-PGF)"/>
            <person name="Lucas S."/>
            <person name="Copeland A."/>
            <person name="Lapidus A."/>
            <person name="Goodwin L."/>
            <person name="Pitluck S."/>
            <person name="Peters L."/>
            <person name="Mikhailova N."/>
            <person name="Teshima H."/>
            <person name="Kyrpides N."/>
            <person name="Mavromatis K."/>
            <person name="Pagani I."/>
            <person name="Ivanova N."/>
            <person name="Ovchinnikova G."/>
            <person name="Zeytun A."/>
            <person name="Detter J.C."/>
            <person name="Han C."/>
            <person name="Land M."/>
            <person name="Hauser L."/>
            <person name="Markowitz V."/>
            <person name="Cheng J.-F."/>
            <person name="Hugenholtz P."/>
            <person name="Woyke T."/>
            <person name="Wu D."/>
            <person name="Lang E."/>
            <person name="Kopitz M."/>
            <person name="Brambilla E."/>
            <person name="Klenk H.-P."/>
            <person name="Eisen J.A."/>
        </authorList>
    </citation>
    <scope>NUCLEOTIDE SEQUENCE [LARGE SCALE GENOMIC DNA]</scope>
    <source>
        <strain evidence="3">ATCC 51463 / DSM 15997 / CCUG 23171 / LMG 9086</strain>
    </source>
</reference>
<dbReference type="GO" id="GO:0033014">
    <property type="term" value="P:tetrapyrrole biosynthetic process"/>
    <property type="evidence" value="ECO:0007669"/>
    <property type="project" value="InterPro"/>
</dbReference>
<sequence length="253" mass="28795">MNVVKSMNIKSILVSQPKPNSEGSPYLTLEKDLGIKVDFQPFIKVEGLTAKDLRQQKIDLSKFTGIVLTSKNSVDHFFRVAEEMRFHVPDAMKYYCQSEAVAFYLQKYIVYRKRKVYIGGKTFADLKPTLKKLKKEKLLLPSSNILKPDVPALMDELGLDWKRGIMYQTVSCDLSDKNVKDYDILVFFSPLGIKSLFESFPDYKQGKQVIAVFGKSTITEAEKNGLEVNIKVPTPETPSMTMALENYIKKANQ</sequence>
<dbReference type="eggNOG" id="COG1587">
    <property type="taxonomic scope" value="Bacteria"/>
</dbReference>
<dbReference type="EMBL" id="CP003283">
    <property type="protein sequence ID" value="AFL97223.1"/>
    <property type="molecule type" value="Genomic_DNA"/>
</dbReference>
<organism evidence="2 3">
    <name type="scientific">Ornithobacterium rhinotracheale (strain ATCC 51463 / DSM 15997 / CCUG 23171 / CIP 104009 / LMG 9086)</name>
    <dbReference type="NCBI Taxonomy" id="867902"/>
    <lineage>
        <taxon>Bacteria</taxon>
        <taxon>Pseudomonadati</taxon>
        <taxon>Bacteroidota</taxon>
        <taxon>Flavobacteriia</taxon>
        <taxon>Flavobacteriales</taxon>
        <taxon>Weeksellaceae</taxon>
        <taxon>Ornithobacterium</taxon>
    </lineage>
</organism>
<dbReference type="HOGENOM" id="CLU_076006_0_0_10"/>
<dbReference type="InterPro" id="IPR003754">
    <property type="entry name" value="4pyrrol_synth_uPrphyn_synth"/>
</dbReference>
<dbReference type="InterPro" id="IPR036108">
    <property type="entry name" value="4pyrrol_syn_uPrphyn_synt_sf"/>
</dbReference>
<dbReference type="GO" id="GO:0004852">
    <property type="term" value="F:uroporphyrinogen-III synthase activity"/>
    <property type="evidence" value="ECO:0007669"/>
    <property type="project" value="UniProtKB-EC"/>
</dbReference>
<dbReference type="Proteomes" id="UP000006051">
    <property type="component" value="Chromosome"/>
</dbReference>
<dbReference type="Gene3D" id="3.40.50.10090">
    <property type="match status" value="2"/>
</dbReference>